<feature type="domain" description="C2H2-type" evidence="2">
    <location>
        <begin position="308"/>
        <end position="335"/>
    </location>
</feature>
<dbReference type="EMBL" id="HBUF01371869">
    <property type="protein sequence ID" value="CAG6726541.1"/>
    <property type="molecule type" value="Transcribed_RNA"/>
</dbReference>
<dbReference type="InterPro" id="IPR036236">
    <property type="entry name" value="Znf_C2H2_sf"/>
</dbReference>
<evidence type="ECO:0000256" key="1">
    <source>
        <dbReference type="PROSITE-ProRule" id="PRU00042"/>
    </source>
</evidence>
<dbReference type="Gene3D" id="3.30.160.60">
    <property type="entry name" value="Classic Zinc Finger"/>
    <property type="match status" value="1"/>
</dbReference>
<organism evidence="3">
    <name type="scientific">Cacopsylla melanoneura</name>
    <dbReference type="NCBI Taxonomy" id="428564"/>
    <lineage>
        <taxon>Eukaryota</taxon>
        <taxon>Metazoa</taxon>
        <taxon>Ecdysozoa</taxon>
        <taxon>Arthropoda</taxon>
        <taxon>Hexapoda</taxon>
        <taxon>Insecta</taxon>
        <taxon>Pterygota</taxon>
        <taxon>Neoptera</taxon>
        <taxon>Paraneoptera</taxon>
        <taxon>Hemiptera</taxon>
        <taxon>Sternorrhyncha</taxon>
        <taxon>Psylloidea</taxon>
        <taxon>Psyllidae</taxon>
        <taxon>Psyllinae</taxon>
        <taxon>Cacopsylla</taxon>
    </lineage>
</organism>
<dbReference type="GO" id="GO:0008270">
    <property type="term" value="F:zinc ion binding"/>
    <property type="evidence" value="ECO:0007669"/>
    <property type="project" value="UniProtKB-KW"/>
</dbReference>
<keyword evidence="1" id="KW-0479">Metal-binding</keyword>
<dbReference type="PROSITE" id="PS00028">
    <property type="entry name" value="ZINC_FINGER_C2H2_1"/>
    <property type="match status" value="1"/>
</dbReference>
<evidence type="ECO:0000259" key="2">
    <source>
        <dbReference type="PROSITE" id="PS50157"/>
    </source>
</evidence>
<dbReference type="AlphaFoldDB" id="A0A8D9DSZ5"/>
<keyword evidence="1" id="KW-0863">Zinc-finger</keyword>
<evidence type="ECO:0000313" key="3">
    <source>
        <dbReference type="EMBL" id="CAG6726540.1"/>
    </source>
</evidence>
<dbReference type="EMBL" id="HBUF01371868">
    <property type="protein sequence ID" value="CAG6726540.1"/>
    <property type="molecule type" value="Transcribed_RNA"/>
</dbReference>
<protein>
    <recommendedName>
        <fullName evidence="2">C2H2-type domain-containing protein</fullName>
    </recommendedName>
</protein>
<sequence>MNDSNLSEFLLDINTGIAYKVVELNGINYLCNISNVCNVLDITSLGEDNQYDSVILNVSNPANSHSLQLSSNIITFDSNNQNESNRGIIGVSEAEHVAEEIDTELDEIISFVQEDISHDKKIIESFGKLPPVTGVTDAGEDLYNQSYEESTSSCSRIVPECIALENTHAVPECINEVLVISIHNTNYVLDNRDNVVACSLQDEECQFKDKEEARERMKLDDETRETMEVDDESCDETRIQKKIKVKLKPSSGAAQWGHCLDTVDENQVTLETREQIMTSVEKKMAVRKKRDCTNLVEFNTNKDKLTVFICNICNAVFDQMSKYHGHMRKHTEQVMWKCRQCPPDESSSATFRTQSHTHISFSLS</sequence>
<dbReference type="SUPFAM" id="SSF57667">
    <property type="entry name" value="beta-beta-alpha zinc fingers"/>
    <property type="match status" value="1"/>
</dbReference>
<accession>A0A8D9DSZ5</accession>
<name>A0A8D9DSZ5_9HEMI</name>
<keyword evidence="1" id="KW-0862">Zinc</keyword>
<dbReference type="InterPro" id="IPR013087">
    <property type="entry name" value="Znf_C2H2_type"/>
</dbReference>
<proteinExistence type="predicted"/>
<reference evidence="3" key="1">
    <citation type="submission" date="2021-05" db="EMBL/GenBank/DDBJ databases">
        <authorList>
            <person name="Alioto T."/>
            <person name="Alioto T."/>
            <person name="Gomez Garrido J."/>
        </authorList>
    </citation>
    <scope>NUCLEOTIDE SEQUENCE</scope>
</reference>
<dbReference type="PROSITE" id="PS50157">
    <property type="entry name" value="ZINC_FINGER_C2H2_2"/>
    <property type="match status" value="1"/>
</dbReference>